<organism evidence="18">
    <name type="scientific">Anopheles coluzzii</name>
    <name type="common">African malaria mosquito</name>
    <dbReference type="NCBI Taxonomy" id="1518534"/>
    <lineage>
        <taxon>Eukaryota</taxon>
        <taxon>Metazoa</taxon>
        <taxon>Ecdysozoa</taxon>
        <taxon>Arthropoda</taxon>
        <taxon>Hexapoda</taxon>
        <taxon>Insecta</taxon>
        <taxon>Pterygota</taxon>
        <taxon>Neoptera</taxon>
        <taxon>Endopterygota</taxon>
        <taxon>Diptera</taxon>
        <taxon>Nematocera</taxon>
        <taxon>Culicoidea</taxon>
        <taxon>Culicidae</taxon>
        <taxon>Anophelinae</taxon>
        <taxon>Anopheles</taxon>
    </lineage>
</organism>
<keyword evidence="6" id="KW-0479">Metal-binding</keyword>
<dbReference type="GO" id="GO:0006171">
    <property type="term" value="P:cAMP biosynthetic process"/>
    <property type="evidence" value="ECO:0007669"/>
    <property type="project" value="UniProtKB-KW"/>
</dbReference>
<dbReference type="InterPro" id="IPR001054">
    <property type="entry name" value="A/G_cyclase"/>
</dbReference>
<feature type="transmembrane region" description="Helical" evidence="16">
    <location>
        <begin position="771"/>
        <end position="792"/>
    </location>
</feature>
<feature type="transmembrane region" description="Helical" evidence="16">
    <location>
        <begin position="813"/>
        <end position="834"/>
    </location>
</feature>
<dbReference type="InterPro" id="IPR032628">
    <property type="entry name" value="AC_N"/>
</dbReference>
<dbReference type="PANTHER" id="PTHR45627">
    <property type="entry name" value="ADENYLATE CYCLASE TYPE 1"/>
    <property type="match status" value="1"/>
</dbReference>
<keyword evidence="12 16" id="KW-0472">Membrane</keyword>
<feature type="compositionally biased region" description="Polar residues" evidence="15">
    <location>
        <begin position="575"/>
        <end position="589"/>
    </location>
</feature>
<evidence type="ECO:0000256" key="14">
    <source>
        <dbReference type="RuleBase" id="RU000405"/>
    </source>
</evidence>
<dbReference type="GO" id="GO:0046872">
    <property type="term" value="F:metal ion binding"/>
    <property type="evidence" value="ECO:0007669"/>
    <property type="project" value="UniProtKB-KW"/>
</dbReference>
<feature type="compositionally biased region" description="Acidic residues" evidence="15">
    <location>
        <begin position="590"/>
        <end position="606"/>
    </location>
</feature>
<keyword evidence="9" id="KW-0460">Magnesium</keyword>
<evidence type="ECO:0000256" key="8">
    <source>
        <dbReference type="ARBA" id="ARBA00022840"/>
    </source>
</evidence>
<keyword evidence="11" id="KW-0115">cAMP biosynthesis</keyword>
<keyword evidence="8" id="KW-0067">ATP-binding</keyword>
<evidence type="ECO:0000259" key="17">
    <source>
        <dbReference type="PROSITE" id="PS50125"/>
    </source>
</evidence>
<feature type="compositionally biased region" description="Polar residues" evidence="15">
    <location>
        <begin position="485"/>
        <end position="503"/>
    </location>
</feature>
<feature type="transmembrane region" description="Helical" evidence="16">
    <location>
        <begin position="119"/>
        <end position="139"/>
    </location>
</feature>
<proteinExistence type="inferred from homology"/>
<evidence type="ECO:0000256" key="9">
    <source>
        <dbReference type="ARBA" id="ARBA00022842"/>
    </source>
</evidence>
<evidence type="ECO:0000256" key="2">
    <source>
        <dbReference type="ARBA" id="ARBA00001946"/>
    </source>
</evidence>
<comment type="catalytic activity">
    <reaction evidence="1">
        <text>ATP = 3',5'-cyclic AMP + diphosphate</text>
        <dbReference type="Rhea" id="RHEA:15389"/>
        <dbReference type="ChEBI" id="CHEBI:30616"/>
        <dbReference type="ChEBI" id="CHEBI:33019"/>
        <dbReference type="ChEBI" id="CHEBI:58165"/>
        <dbReference type="EC" id="4.6.1.1"/>
    </reaction>
</comment>
<reference evidence="18" key="1">
    <citation type="submission" date="2022-08" db="UniProtKB">
        <authorList>
            <consortium name="EnsemblMetazoa"/>
        </authorList>
    </citation>
    <scope>IDENTIFICATION</scope>
</reference>
<feature type="transmembrane region" description="Helical" evidence="16">
    <location>
        <begin position="190"/>
        <end position="212"/>
    </location>
</feature>
<dbReference type="PROSITE" id="PS50125">
    <property type="entry name" value="GUANYLATE_CYCLASE_2"/>
    <property type="match status" value="1"/>
</dbReference>
<dbReference type="Pfam" id="PF16214">
    <property type="entry name" value="AC_N"/>
    <property type="match status" value="1"/>
</dbReference>
<dbReference type="EnsemblMetazoa" id="ACOM040880-RA">
    <property type="protein sequence ID" value="ACOM040880-PA.1"/>
    <property type="gene ID" value="ACOM040880"/>
</dbReference>
<feature type="transmembrane region" description="Helical" evidence="16">
    <location>
        <begin position="159"/>
        <end position="178"/>
    </location>
</feature>
<dbReference type="Pfam" id="PF00211">
    <property type="entry name" value="Guanylate_cyc"/>
    <property type="match status" value="1"/>
</dbReference>
<evidence type="ECO:0000256" key="13">
    <source>
        <dbReference type="ARBA" id="ARBA00023239"/>
    </source>
</evidence>
<dbReference type="GO" id="GO:0004016">
    <property type="term" value="F:adenylate cyclase activity"/>
    <property type="evidence" value="ECO:0007669"/>
    <property type="project" value="UniProtKB-EC"/>
</dbReference>
<dbReference type="SMART" id="SM00044">
    <property type="entry name" value="CYCc"/>
    <property type="match status" value="1"/>
</dbReference>
<dbReference type="CDD" id="cd07302">
    <property type="entry name" value="CHD"/>
    <property type="match status" value="1"/>
</dbReference>
<feature type="region of interest" description="Disordered" evidence="15">
    <location>
        <begin position="469"/>
        <end position="616"/>
    </location>
</feature>
<protein>
    <recommendedName>
        <fullName evidence="4">adenylate cyclase</fullName>
        <ecNumber evidence="4">4.6.1.1</ecNumber>
    </recommendedName>
</protein>
<evidence type="ECO:0000256" key="7">
    <source>
        <dbReference type="ARBA" id="ARBA00022741"/>
    </source>
</evidence>
<evidence type="ECO:0000256" key="12">
    <source>
        <dbReference type="ARBA" id="ARBA00023136"/>
    </source>
</evidence>
<dbReference type="InterPro" id="IPR029787">
    <property type="entry name" value="Nucleotide_cyclase"/>
</dbReference>
<dbReference type="GO" id="GO:0005524">
    <property type="term" value="F:ATP binding"/>
    <property type="evidence" value="ECO:0007669"/>
    <property type="project" value="UniProtKB-KW"/>
</dbReference>
<evidence type="ECO:0000256" key="1">
    <source>
        <dbReference type="ARBA" id="ARBA00001593"/>
    </source>
</evidence>
<dbReference type="VEuPathDB" id="VectorBase:ACON2_041991"/>
<evidence type="ECO:0000256" key="15">
    <source>
        <dbReference type="SAM" id="MobiDB-lite"/>
    </source>
</evidence>
<dbReference type="EC" id="4.6.1.1" evidence="4"/>
<feature type="transmembrane region" description="Helical" evidence="16">
    <location>
        <begin position="61"/>
        <end position="79"/>
    </location>
</feature>
<keyword evidence="10 16" id="KW-1133">Transmembrane helix</keyword>
<evidence type="ECO:0000313" key="18">
    <source>
        <dbReference type="EnsemblMetazoa" id="ACOM040880-PA.1"/>
    </source>
</evidence>
<dbReference type="InterPro" id="IPR018297">
    <property type="entry name" value="A/G_cyclase_CS"/>
</dbReference>
<evidence type="ECO:0000256" key="10">
    <source>
        <dbReference type="ARBA" id="ARBA00022989"/>
    </source>
</evidence>
<sequence length="919" mass="100485">LSDQLQLKNQAMIYELNMPTAMTFERYSRTMQERIEDDILSENSHLDDLYTRYRQRLRRSLFITGLGISILSCITSIVLCALHDAILADVALLAGASTVLCGILVALQFPAVMNSPLAALSFAILTTGTIGAISTFVGTQLAPLPLFALILGVHTMLPISWPVSVVLAVLLCIVHIGYRILSQVHDFPPTFLPQLLAETVFLASASVSSLYYRIMSDAAHIDAVDGTRTGIEQRVKLECEREQQEQLLLSVIPAYIAAEVKRSIMLKMADACQRAGGQTQTRFHEMHVQRHNNVSILYADIVNFTPLSEQLTASDLVKTLNELFGRFDQIAQENQCLRIKILGDCYYCVSGLPVSRPHHAANCVNMGLQMIDAIRFVREATGFNVDMRIGIHTGNVLCGVLGLRKWQFDVWSDDVTLANHMESGGVAGRVHITKATLDYLGDMFEVEPGGGASRESYLADHKIETYLIVPPKKPPTDLGKPATADSHTPTSNIGTPSPTTMVQITEPDQEHLLPALEPPKTPKTPRAPKTPDDVRRSHASISPITIPEEQEQLLPPSPANIASGGHGLLPPPSPNSKQTVQINPPTINEETVDNDGTADETGEADEGESRKKSCLTLPVEPITTNGHLPERVGSRKLSVQGLIAFAERRKSSSSIFGDMRKMSISNIDCLRSPMVATPGGPLLRTRPSSKMTKYVECWGADKPFANITDSKMAKNIGLASIAMIESNLLPEDGYCGECKCWGPPKELQPVTMWYRNTARETLFRAQPEPTFRFDLICSFILFLTIGLIQIIMSNLSPPGNNGPGQVIAASRGLRLAIFLITTALIASCAIFSVINFDDLVIADIHFVNNTTQDIMYDDEFAPVAPVYLYMCAISLAAVSAFLKAGFLVKGMLMAIFVAIQSSVLWTSSLFEAYGTLGNS</sequence>
<dbReference type="SUPFAM" id="SSF55073">
    <property type="entry name" value="Nucleotide cyclase"/>
    <property type="match status" value="1"/>
</dbReference>
<dbReference type="GO" id="GO:0035556">
    <property type="term" value="P:intracellular signal transduction"/>
    <property type="evidence" value="ECO:0007669"/>
    <property type="project" value="InterPro"/>
</dbReference>
<name>A0A8W7PZR9_ANOCL</name>
<comment type="subcellular location">
    <subcellularLocation>
        <location evidence="3">Membrane</location>
        <topology evidence="3">Multi-pass membrane protein</topology>
    </subcellularLocation>
</comment>
<dbReference type="AlphaFoldDB" id="A0A8W7PZR9"/>
<feature type="transmembrane region" description="Helical" evidence="16">
    <location>
        <begin position="891"/>
        <end position="910"/>
    </location>
</feature>
<evidence type="ECO:0000256" key="5">
    <source>
        <dbReference type="ARBA" id="ARBA00022692"/>
    </source>
</evidence>
<keyword evidence="13 14" id="KW-0456">Lyase</keyword>
<feature type="domain" description="Guanylate cyclase" evidence="17">
    <location>
        <begin position="295"/>
        <end position="422"/>
    </location>
</feature>
<keyword evidence="5 16" id="KW-0812">Transmembrane</keyword>
<dbReference type="Gene3D" id="3.30.70.1230">
    <property type="entry name" value="Nucleotide cyclase"/>
    <property type="match status" value="1"/>
</dbReference>
<dbReference type="FunFam" id="3.30.70.1230:FF:000029">
    <property type="entry name" value="Adenylate cyclase type 2"/>
    <property type="match status" value="1"/>
</dbReference>
<evidence type="ECO:0000256" key="3">
    <source>
        <dbReference type="ARBA" id="ARBA00004141"/>
    </source>
</evidence>
<dbReference type="GO" id="GO:0007193">
    <property type="term" value="P:adenylate cyclase-inhibiting G protein-coupled receptor signaling pathway"/>
    <property type="evidence" value="ECO:0007669"/>
    <property type="project" value="TreeGrafter"/>
</dbReference>
<evidence type="ECO:0000256" key="4">
    <source>
        <dbReference type="ARBA" id="ARBA00012201"/>
    </source>
</evidence>
<dbReference type="PANTHER" id="PTHR45627:SF12">
    <property type="entry name" value="ADENYLATE CYCLASE TYPE 2"/>
    <property type="match status" value="1"/>
</dbReference>
<keyword evidence="7" id="KW-0547">Nucleotide-binding</keyword>
<dbReference type="GO" id="GO:0005886">
    <property type="term" value="C:plasma membrane"/>
    <property type="evidence" value="ECO:0007669"/>
    <property type="project" value="TreeGrafter"/>
</dbReference>
<dbReference type="Proteomes" id="UP000075882">
    <property type="component" value="Unassembled WGS sequence"/>
</dbReference>
<feature type="transmembrane region" description="Helical" evidence="16">
    <location>
        <begin position="85"/>
        <end position="107"/>
    </location>
</feature>
<comment type="cofactor">
    <cofactor evidence="2">
        <name>Mg(2+)</name>
        <dbReference type="ChEBI" id="CHEBI:18420"/>
    </cofactor>
</comment>
<evidence type="ECO:0000256" key="6">
    <source>
        <dbReference type="ARBA" id="ARBA00022723"/>
    </source>
</evidence>
<evidence type="ECO:0000256" key="16">
    <source>
        <dbReference type="SAM" id="Phobius"/>
    </source>
</evidence>
<comment type="similarity">
    <text evidence="14">Belongs to the adenylyl cyclase class-4/guanylyl cyclase family.</text>
</comment>
<dbReference type="GO" id="GO:0007189">
    <property type="term" value="P:adenylate cyclase-activating G protein-coupled receptor signaling pathway"/>
    <property type="evidence" value="ECO:0007669"/>
    <property type="project" value="TreeGrafter"/>
</dbReference>
<evidence type="ECO:0000256" key="11">
    <source>
        <dbReference type="ARBA" id="ARBA00022998"/>
    </source>
</evidence>
<accession>A0A8W7PZR9</accession>
<dbReference type="PROSITE" id="PS00452">
    <property type="entry name" value="GUANYLATE_CYCLASE_1"/>
    <property type="match status" value="1"/>
</dbReference>
<feature type="transmembrane region" description="Helical" evidence="16">
    <location>
        <begin position="866"/>
        <end position="884"/>
    </location>
</feature>